<dbReference type="SMART" id="SM00105">
    <property type="entry name" value="ArfGap"/>
    <property type="match status" value="1"/>
</dbReference>
<evidence type="ECO:0000313" key="20">
    <source>
        <dbReference type="Proteomes" id="UP000001645"/>
    </source>
</evidence>
<evidence type="ECO:0000256" key="8">
    <source>
        <dbReference type="ARBA" id="ARBA00054555"/>
    </source>
</evidence>
<dbReference type="InterPro" id="IPR036770">
    <property type="entry name" value="Ankyrin_rpt-contain_sf"/>
</dbReference>
<evidence type="ECO:0000313" key="19">
    <source>
        <dbReference type="Ensembl" id="ENSMGAP00000000747.3"/>
    </source>
</evidence>
<comment type="function">
    <text evidence="8">GTPase-activating protein for the ADP ribosylation factor family. GTPase which may be involved in the degradation of expanded polyglutamine proteins through the ubiquitin-proteasome pathway.</text>
</comment>
<keyword evidence="2" id="KW-0343">GTPase activation</keyword>
<evidence type="ECO:0000256" key="5">
    <source>
        <dbReference type="ARBA" id="ARBA00022771"/>
    </source>
</evidence>
<evidence type="ECO:0000256" key="9">
    <source>
        <dbReference type="ARBA" id="ARBA00063337"/>
    </source>
</evidence>
<dbReference type="FunFam" id="2.30.29.30:FF:000077">
    <property type="entry name" value="Arf-GAP with GTPase, ANK repeat and PH domain-containing protein 1"/>
    <property type="match status" value="1"/>
</dbReference>
<sequence length="668" mass="70763">MFFSDLCDFSVTYCSVSIPKQCLLSPGAVTTPCSVTQPCVSMGQTQHPHLQAVLHTVHRAALCGLWGGAGMGPGAAPCCLPRGPCLLPNPITHPSLCPCAVPVLSLCCPVLSLCCPILPAGRALSVLPPGSAAVPSCPPCCQAGERWGGRGAATLCQSQRSTAGKALGVLAGPECLLGVAVGLAGSCLDLMSFLFQGILLKRSGKSLNKEWKKKYVTLCDNGVLTYHPSLHDYMQNVHGKEIDLLRTTVKVPGKRLPRATAAAPGASPKANGLAKERSSTQLAASTANGTADSLSSSPNISTAASPKLEPPPSPHANRKKHRRKKSTGTTRPDGPSTAAEEPDEPFEFIIVSLTGQTWLFEASTSEERELWVQAIESQILASLQGCESSKNKARLGSQGDAQAMQAVRTARGNSFCVDCDAPNPDWASLNLGALMCIECSGIHRNLGTHLSRVRSLDLDDWPGELLTLMAAIGNALANAVWEGAVEGYPKPTPESSREEKERWIRAKYEQKLFLAPLPQSDIPLGQQLLRAVVEDDLRLVVTLLAHGTKEEVNETYGDGDGRTALHLSCAMANVVFTQLLIWYGVDVKSRDARGLTPLAYARRAGSQECIDILLQHGCPSDGATLTPGMSFPAAPGRTPQSHCLPGGQRTLWGPSVSVCLCRVTVPSG</sequence>
<dbReference type="HOGENOM" id="CLU_007326_2_0_1"/>
<dbReference type="PROSITE" id="PS50003">
    <property type="entry name" value="PH_DOMAIN"/>
    <property type="match status" value="1"/>
</dbReference>
<dbReference type="Gene3D" id="2.30.29.30">
    <property type="entry name" value="Pleckstrin-homology domain (PH domain)/Phosphotyrosine-binding domain (PTB)"/>
    <property type="match status" value="2"/>
</dbReference>
<protein>
    <recommendedName>
        <fullName evidence="10">Arf-GAP with GTPase, ANK repeat and PH domain-containing protein 3</fullName>
    </recommendedName>
    <alternativeName>
        <fullName evidence="11">CRAM-associated GTPase</fullName>
    </alternativeName>
    <alternativeName>
        <fullName evidence="12">Centaurin-gamma-3</fullName>
    </alternativeName>
    <alternativeName>
        <fullName evidence="13">MR1-interacting protein</fullName>
    </alternativeName>
</protein>
<dbReference type="GO" id="GO:0005096">
    <property type="term" value="F:GTPase activator activity"/>
    <property type="evidence" value="ECO:0007669"/>
    <property type="project" value="UniProtKB-KW"/>
</dbReference>
<dbReference type="PROSITE" id="PS50115">
    <property type="entry name" value="ARFGAP"/>
    <property type="match status" value="1"/>
</dbReference>
<keyword evidence="20" id="KW-1185">Reference proteome</keyword>
<dbReference type="InterPro" id="IPR051282">
    <property type="entry name" value="Arf-GAP_GTPase_ANK_PH"/>
</dbReference>
<keyword evidence="7 14" id="KW-0040">ANK repeat</keyword>
<dbReference type="STRING" id="9103.ENSMGAP00000000747"/>
<dbReference type="SUPFAM" id="SSF57863">
    <property type="entry name" value="ArfGap/RecO-like zinc finger"/>
    <property type="match status" value="1"/>
</dbReference>
<dbReference type="PANTHER" id="PTHR45819">
    <property type="entry name" value="CENTAURIN-GAMMA-1A"/>
    <property type="match status" value="1"/>
</dbReference>
<evidence type="ECO:0000256" key="3">
    <source>
        <dbReference type="ARBA" id="ARBA00022723"/>
    </source>
</evidence>
<evidence type="ECO:0000256" key="6">
    <source>
        <dbReference type="ARBA" id="ARBA00022833"/>
    </source>
</evidence>
<feature type="domain" description="PH" evidence="17">
    <location>
        <begin position="192"/>
        <end position="380"/>
    </location>
</feature>
<dbReference type="GO" id="GO:0003924">
    <property type="term" value="F:GTPase activity"/>
    <property type="evidence" value="ECO:0007669"/>
    <property type="project" value="TreeGrafter"/>
</dbReference>
<reference evidence="19" key="2">
    <citation type="submission" date="2025-08" db="UniProtKB">
        <authorList>
            <consortium name="Ensembl"/>
        </authorList>
    </citation>
    <scope>IDENTIFICATION</scope>
</reference>
<reference evidence="19" key="3">
    <citation type="submission" date="2025-09" db="UniProtKB">
        <authorList>
            <consortium name="Ensembl"/>
        </authorList>
    </citation>
    <scope>IDENTIFICATION</scope>
</reference>
<dbReference type="InterPro" id="IPR002110">
    <property type="entry name" value="Ankyrin_rpt"/>
</dbReference>
<accession>H9H080</accession>
<keyword evidence="4" id="KW-0677">Repeat</keyword>
<evidence type="ECO:0000256" key="15">
    <source>
        <dbReference type="PROSITE-ProRule" id="PRU00288"/>
    </source>
</evidence>
<evidence type="ECO:0000256" key="16">
    <source>
        <dbReference type="SAM" id="MobiDB-lite"/>
    </source>
</evidence>
<feature type="domain" description="Arf-GAP" evidence="18">
    <location>
        <begin position="401"/>
        <end position="521"/>
    </location>
</feature>
<dbReference type="CDD" id="cd01250">
    <property type="entry name" value="PH_AGAP"/>
    <property type="match status" value="1"/>
</dbReference>
<dbReference type="PRINTS" id="PR00405">
    <property type="entry name" value="REVINTRACTNG"/>
</dbReference>
<dbReference type="AlphaFoldDB" id="H9H080"/>
<dbReference type="InterPro" id="IPR001849">
    <property type="entry name" value="PH_domain"/>
</dbReference>
<evidence type="ECO:0000256" key="14">
    <source>
        <dbReference type="PROSITE-ProRule" id="PRU00023"/>
    </source>
</evidence>
<evidence type="ECO:0000256" key="12">
    <source>
        <dbReference type="ARBA" id="ARBA00080364"/>
    </source>
</evidence>
<evidence type="ECO:0000256" key="4">
    <source>
        <dbReference type="ARBA" id="ARBA00022737"/>
    </source>
</evidence>
<gene>
    <name evidence="19" type="primary">AGAP3</name>
</gene>
<dbReference type="OrthoDB" id="6136903at2759"/>
<dbReference type="InterPro" id="IPR038508">
    <property type="entry name" value="ArfGAP_dom_sf"/>
</dbReference>
<dbReference type="SUPFAM" id="SSF50729">
    <property type="entry name" value="PH domain-like"/>
    <property type="match status" value="1"/>
</dbReference>
<dbReference type="Pfam" id="PF01412">
    <property type="entry name" value="ArfGap"/>
    <property type="match status" value="1"/>
</dbReference>
<reference evidence="19 20" key="1">
    <citation type="journal article" date="2010" name="PLoS Biol.">
        <title>Multi-platform next-generation sequencing of the domestic turkey (Meleagris gallopavo): genome assembly and analysis.</title>
        <authorList>
            <person name="Dalloul R.A."/>
            <person name="Long J.A."/>
            <person name="Zimin A.V."/>
            <person name="Aslam L."/>
            <person name="Beal K."/>
            <person name="Blomberg L.A."/>
            <person name="Bouffard P."/>
            <person name="Burt D.W."/>
            <person name="Crasta O."/>
            <person name="Crooijmans R.P."/>
            <person name="Cooper K."/>
            <person name="Coulombe R.A."/>
            <person name="De S."/>
            <person name="Delany M.E."/>
            <person name="Dodgson J.B."/>
            <person name="Dong J.J."/>
            <person name="Evans C."/>
            <person name="Frederickson K.M."/>
            <person name="Flicek P."/>
            <person name="Florea L."/>
            <person name="Folkerts O."/>
            <person name="Groenen M.A."/>
            <person name="Harkins T.T."/>
            <person name="Herrero J."/>
            <person name="Hoffmann S."/>
            <person name="Megens H.J."/>
            <person name="Jiang A."/>
            <person name="de Jong P."/>
            <person name="Kaiser P."/>
            <person name="Kim H."/>
            <person name="Kim K.W."/>
            <person name="Kim S."/>
            <person name="Langenberger D."/>
            <person name="Lee M.K."/>
            <person name="Lee T."/>
            <person name="Mane S."/>
            <person name="Marcais G."/>
            <person name="Marz M."/>
            <person name="McElroy A.P."/>
            <person name="Modise T."/>
            <person name="Nefedov M."/>
            <person name="Notredame C."/>
            <person name="Paton I.R."/>
            <person name="Payne W.S."/>
            <person name="Pertea G."/>
            <person name="Prickett D."/>
            <person name="Puiu D."/>
            <person name="Qioa D."/>
            <person name="Raineri E."/>
            <person name="Ruffier M."/>
            <person name="Salzberg S.L."/>
            <person name="Schatz M.C."/>
            <person name="Scheuring C."/>
            <person name="Schmidt C.J."/>
            <person name="Schroeder S."/>
            <person name="Searle S.M."/>
            <person name="Smith E.J."/>
            <person name="Smith J."/>
            <person name="Sonstegard T.S."/>
            <person name="Stadler P.F."/>
            <person name="Tafer H."/>
            <person name="Tu Z.J."/>
            <person name="Van Tassell C.P."/>
            <person name="Vilella A.J."/>
            <person name="Williams K.P."/>
            <person name="Yorke J.A."/>
            <person name="Zhang L."/>
            <person name="Zhang H.B."/>
            <person name="Zhang X."/>
            <person name="Zhang Y."/>
            <person name="Reed K.M."/>
        </authorList>
    </citation>
    <scope>NUCLEOTIDE SEQUENCE [LARGE SCALE GENOMIC DNA]</scope>
</reference>
<dbReference type="SMART" id="SM00233">
    <property type="entry name" value="PH"/>
    <property type="match status" value="1"/>
</dbReference>
<dbReference type="Pfam" id="PF00169">
    <property type="entry name" value="PH"/>
    <property type="match status" value="1"/>
</dbReference>
<dbReference type="Pfam" id="PF12796">
    <property type="entry name" value="Ank_2"/>
    <property type="match status" value="1"/>
</dbReference>
<keyword evidence="3" id="KW-0479">Metal-binding</keyword>
<dbReference type="InParanoid" id="H9H080"/>
<evidence type="ECO:0000256" key="7">
    <source>
        <dbReference type="ARBA" id="ARBA00023043"/>
    </source>
</evidence>
<dbReference type="CDD" id="cd08836">
    <property type="entry name" value="ArfGap_AGAP"/>
    <property type="match status" value="1"/>
</dbReference>
<dbReference type="Ensembl" id="ENSMGAT00000001393.3">
    <property type="protein sequence ID" value="ENSMGAP00000000747.3"/>
    <property type="gene ID" value="ENSMGAG00000001295.3"/>
</dbReference>
<dbReference type="InterPro" id="IPR011993">
    <property type="entry name" value="PH-like_dom_sf"/>
</dbReference>
<dbReference type="Proteomes" id="UP000001645">
    <property type="component" value="Chromosome 2"/>
</dbReference>
<dbReference type="SUPFAM" id="SSF48403">
    <property type="entry name" value="Ankyrin repeat"/>
    <property type="match status" value="1"/>
</dbReference>
<dbReference type="GeneTree" id="ENSGT00940000159586"/>
<evidence type="ECO:0000259" key="17">
    <source>
        <dbReference type="PROSITE" id="PS50003"/>
    </source>
</evidence>
<evidence type="ECO:0000259" key="18">
    <source>
        <dbReference type="PROSITE" id="PS50115"/>
    </source>
</evidence>
<feature type="compositionally biased region" description="Low complexity" evidence="16">
    <location>
        <begin position="258"/>
        <end position="270"/>
    </location>
</feature>
<evidence type="ECO:0000256" key="13">
    <source>
        <dbReference type="ARBA" id="ARBA00081856"/>
    </source>
</evidence>
<comment type="subunit">
    <text evidence="9">Interacts with PML. Interacts with expanded polyglutamine proteins.</text>
</comment>
<dbReference type="InterPro" id="IPR037278">
    <property type="entry name" value="ARFGAP/RecO"/>
</dbReference>
<proteinExistence type="inferred from homology"/>
<organism evidence="19 20">
    <name type="scientific">Meleagris gallopavo</name>
    <name type="common">Wild turkey</name>
    <dbReference type="NCBI Taxonomy" id="9103"/>
    <lineage>
        <taxon>Eukaryota</taxon>
        <taxon>Metazoa</taxon>
        <taxon>Chordata</taxon>
        <taxon>Craniata</taxon>
        <taxon>Vertebrata</taxon>
        <taxon>Euteleostomi</taxon>
        <taxon>Archelosauria</taxon>
        <taxon>Archosauria</taxon>
        <taxon>Dinosauria</taxon>
        <taxon>Saurischia</taxon>
        <taxon>Theropoda</taxon>
        <taxon>Coelurosauria</taxon>
        <taxon>Aves</taxon>
        <taxon>Neognathae</taxon>
        <taxon>Galloanserae</taxon>
        <taxon>Galliformes</taxon>
        <taxon>Phasianidae</taxon>
        <taxon>Meleagridinae</taxon>
        <taxon>Meleagris</taxon>
    </lineage>
</organism>
<dbReference type="Gene3D" id="1.25.40.20">
    <property type="entry name" value="Ankyrin repeat-containing domain"/>
    <property type="match status" value="1"/>
</dbReference>
<dbReference type="PROSITE" id="PS50088">
    <property type="entry name" value="ANK_REPEAT"/>
    <property type="match status" value="2"/>
</dbReference>
<evidence type="ECO:0000256" key="10">
    <source>
        <dbReference type="ARBA" id="ARBA00069132"/>
    </source>
</evidence>
<dbReference type="FunFam" id="2.30.29.30:FF:000109">
    <property type="entry name" value="Arf-GAP with GTPase, ANK repeat and PH domain-containing protein 1"/>
    <property type="match status" value="1"/>
</dbReference>
<dbReference type="PROSITE" id="PS50297">
    <property type="entry name" value="ANK_REP_REGION"/>
    <property type="match status" value="2"/>
</dbReference>
<dbReference type="Bgee" id="ENSMGAG00000001295">
    <property type="expression patterns" value="Expressed in brain and 17 other cell types or tissues"/>
</dbReference>
<evidence type="ECO:0000256" key="1">
    <source>
        <dbReference type="ARBA" id="ARBA00005430"/>
    </source>
</evidence>
<dbReference type="Gene3D" id="1.10.220.150">
    <property type="entry name" value="Arf GTPase activating protein"/>
    <property type="match status" value="1"/>
</dbReference>
<dbReference type="FunFam" id="1.25.40.20:FF:000038">
    <property type="entry name" value="Arf-GAP with GTPase, ANK repeat and PH domain-containing protein 3"/>
    <property type="match status" value="1"/>
</dbReference>
<feature type="region of interest" description="Disordered" evidence="16">
    <location>
        <begin position="255"/>
        <end position="343"/>
    </location>
</feature>
<feature type="compositionally biased region" description="Basic residues" evidence="16">
    <location>
        <begin position="316"/>
        <end position="326"/>
    </location>
</feature>
<dbReference type="GO" id="GO:0005634">
    <property type="term" value="C:nucleus"/>
    <property type="evidence" value="ECO:0007669"/>
    <property type="project" value="TreeGrafter"/>
</dbReference>
<dbReference type="SMART" id="SM00248">
    <property type="entry name" value="ANK"/>
    <property type="match status" value="2"/>
</dbReference>
<dbReference type="InterPro" id="IPR001164">
    <property type="entry name" value="ArfGAP_dom"/>
</dbReference>
<feature type="repeat" description="ANK" evidence="14">
    <location>
        <begin position="593"/>
        <end position="617"/>
    </location>
</feature>
<evidence type="ECO:0000256" key="2">
    <source>
        <dbReference type="ARBA" id="ARBA00022468"/>
    </source>
</evidence>
<dbReference type="GO" id="GO:0008270">
    <property type="term" value="F:zinc ion binding"/>
    <property type="evidence" value="ECO:0007669"/>
    <property type="project" value="UniProtKB-KW"/>
</dbReference>
<keyword evidence="6" id="KW-0862">Zinc</keyword>
<feature type="compositionally biased region" description="Polar residues" evidence="16">
    <location>
        <begin position="279"/>
        <end position="304"/>
    </location>
</feature>
<dbReference type="FunFam" id="1.10.220.150:FF:000001">
    <property type="entry name" value="Arf-GAP with GTPase, ANK repeat and PH domain-containing protein 1"/>
    <property type="match status" value="1"/>
</dbReference>
<dbReference type="PANTHER" id="PTHR45819:SF2">
    <property type="entry name" value="ARF-GAP WITH GTPASE, ANK REPEAT AND PH DOMAIN-CONTAINING PROTEIN 3"/>
    <property type="match status" value="1"/>
</dbReference>
<keyword evidence="5 15" id="KW-0863">Zinc-finger</keyword>
<feature type="repeat" description="ANK" evidence="14">
    <location>
        <begin position="560"/>
        <end position="592"/>
    </location>
</feature>
<evidence type="ECO:0000256" key="11">
    <source>
        <dbReference type="ARBA" id="ARBA00078940"/>
    </source>
</evidence>
<name>H9H080_MELGA</name>
<comment type="similarity">
    <text evidence="1">Belongs to the centaurin gamma-like family.</text>
</comment>